<dbReference type="Proteomes" id="UP000051461">
    <property type="component" value="Unassembled WGS sequence"/>
</dbReference>
<keyword evidence="2" id="KW-0805">Transcription regulation</keyword>
<evidence type="ECO:0000256" key="4">
    <source>
        <dbReference type="ARBA" id="ARBA00023163"/>
    </source>
</evidence>
<dbReference type="InterPro" id="IPR000847">
    <property type="entry name" value="LysR_HTH_N"/>
</dbReference>
<dbReference type="PANTHER" id="PTHR30419">
    <property type="entry name" value="HTH-TYPE TRANSCRIPTIONAL REGULATOR YBHD"/>
    <property type="match status" value="1"/>
</dbReference>
<evidence type="ECO:0000259" key="5">
    <source>
        <dbReference type="PROSITE" id="PS50931"/>
    </source>
</evidence>
<evidence type="ECO:0000256" key="3">
    <source>
        <dbReference type="ARBA" id="ARBA00023125"/>
    </source>
</evidence>
<dbReference type="Gene3D" id="3.40.190.290">
    <property type="match status" value="1"/>
</dbReference>
<dbReference type="CDD" id="cd08434">
    <property type="entry name" value="PBP2_GltC_like"/>
    <property type="match status" value="1"/>
</dbReference>
<organism evidence="6 7">
    <name type="scientific">Loigolactobacillus bifermentans DSM 20003</name>
    <dbReference type="NCBI Taxonomy" id="1423726"/>
    <lineage>
        <taxon>Bacteria</taxon>
        <taxon>Bacillati</taxon>
        <taxon>Bacillota</taxon>
        <taxon>Bacilli</taxon>
        <taxon>Lactobacillales</taxon>
        <taxon>Lactobacillaceae</taxon>
        <taxon>Loigolactobacillus</taxon>
    </lineage>
</organism>
<dbReference type="InterPro" id="IPR050950">
    <property type="entry name" value="HTH-type_LysR_regulators"/>
</dbReference>
<dbReference type="SUPFAM" id="SSF46785">
    <property type="entry name" value="Winged helix' DNA-binding domain"/>
    <property type="match status" value="1"/>
</dbReference>
<dbReference type="PRINTS" id="PR00039">
    <property type="entry name" value="HTHLYSR"/>
</dbReference>
<evidence type="ECO:0000256" key="2">
    <source>
        <dbReference type="ARBA" id="ARBA00023015"/>
    </source>
</evidence>
<dbReference type="Gene3D" id="1.10.10.10">
    <property type="entry name" value="Winged helix-like DNA-binding domain superfamily/Winged helix DNA-binding domain"/>
    <property type="match status" value="1"/>
</dbReference>
<dbReference type="EMBL" id="AZDA01000121">
    <property type="protein sequence ID" value="KRK33180.1"/>
    <property type="molecule type" value="Genomic_DNA"/>
</dbReference>
<dbReference type="Pfam" id="PF03466">
    <property type="entry name" value="LysR_substrate"/>
    <property type="match status" value="1"/>
</dbReference>
<gene>
    <name evidence="6" type="ORF">FC07_GL001435</name>
</gene>
<keyword evidence="7" id="KW-1185">Reference proteome</keyword>
<accession>A0A0R1GG66</accession>
<dbReference type="SUPFAM" id="SSF53850">
    <property type="entry name" value="Periplasmic binding protein-like II"/>
    <property type="match status" value="1"/>
</dbReference>
<sequence>MNLYHLRYFSVLAKTENYTQAANLLNITQPSLSNAIHSLEKEVQVKLFAKKGRRVQLTDPGHQFAKDIDQVLMQLDHSVAALQATQETTSLIRVAALRTLSSRWLPQMVQHFLTSHPETASQFKFSNDTGMSPDIVESLRQENYDVAFCSKVDDAPDIQYTPIAEQDLVVITPLDHPLAKKKSLNLNETLPYPQITFSPRSGLYPIIHHLFAEIGHQPQSAYAIEEDQAVAGMVANNFGIAVLPAMDSLKGMPVKIIPLTFPKWHRLLYMVTLKQHYQNPSAQAFIDFVQAQA</sequence>
<proteinExistence type="inferred from homology"/>
<comment type="similarity">
    <text evidence="1">Belongs to the LysR transcriptional regulatory family.</text>
</comment>
<comment type="caution">
    <text evidence="6">The sequence shown here is derived from an EMBL/GenBank/DDBJ whole genome shotgun (WGS) entry which is preliminary data.</text>
</comment>
<dbReference type="GO" id="GO:0003700">
    <property type="term" value="F:DNA-binding transcription factor activity"/>
    <property type="evidence" value="ECO:0007669"/>
    <property type="project" value="InterPro"/>
</dbReference>
<dbReference type="GO" id="GO:0003677">
    <property type="term" value="F:DNA binding"/>
    <property type="evidence" value="ECO:0007669"/>
    <property type="project" value="UniProtKB-KW"/>
</dbReference>
<evidence type="ECO:0000313" key="6">
    <source>
        <dbReference type="EMBL" id="KRK33180.1"/>
    </source>
</evidence>
<dbReference type="InterPro" id="IPR036390">
    <property type="entry name" value="WH_DNA-bd_sf"/>
</dbReference>
<evidence type="ECO:0000256" key="1">
    <source>
        <dbReference type="ARBA" id="ARBA00009437"/>
    </source>
</evidence>
<dbReference type="STRING" id="1423726.FC07_GL001435"/>
<protein>
    <submittedName>
        <fullName evidence="6">Transcriptional regulator</fullName>
    </submittedName>
</protein>
<keyword evidence="3" id="KW-0238">DNA-binding</keyword>
<dbReference type="RefSeq" id="WP_057905525.1">
    <property type="nucleotide sequence ID" value="NZ_AZDA01000121.1"/>
</dbReference>
<dbReference type="PROSITE" id="PS50931">
    <property type="entry name" value="HTH_LYSR"/>
    <property type="match status" value="1"/>
</dbReference>
<name>A0A0R1GG66_9LACO</name>
<dbReference type="PATRIC" id="fig|1423726.3.peg.1486"/>
<dbReference type="OrthoDB" id="9803735at2"/>
<dbReference type="PANTHER" id="PTHR30419:SF28">
    <property type="entry name" value="HTH-TYPE TRANSCRIPTIONAL REGULATOR BSDA"/>
    <property type="match status" value="1"/>
</dbReference>
<dbReference type="InterPro" id="IPR005119">
    <property type="entry name" value="LysR_subst-bd"/>
</dbReference>
<reference evidence="6 7" key="1">
    <citation type="journal article" date="2015" name="Genome Announc.">
        <title>Expanding the biotechnology potential of lactobacilli through comparative genomics of 213 strains and associated genera.</title>
        <authorList>
            <person name="Sun Z."/>
            <person name="Harris H.M."/>
            <person name="McCann A."/>
            <person name="Guo C."/>
            <person name="Argimon S."/>
            <person name="Zhang W."/>
            <person name="Yang X."/>
            <person name="Jeffery I.B."/>
            <person name="Cooney J.C."/>
            <person name="Kagawa T.F."/>
            <person name="Liu W."/>
            <person name="Song Y."/>
            <person name="Salvetti E."/>
            <person name="Wrobel A."/>
            <person name="Rasinkangas P."/>
            <person name="Parkhill J."/>
            <person name="Rea M.C."/>
            <person name="O'Sullivan O."/>
            <person name="Ritari J."/>
            <person name="Douillard F.P."/>
            <person name="Paul Ross R."/>
            <person name="Yang R."/>
            <person name="Briner A.E."/>
            <person name="Felis G.E."/>
            <person name="de Vos W.M."/>
            <person name="Barrangou R."/>
            <person name="Klaenhammer T.R."/>
            <person name="Caufield P.W."/>
            <person name="Cui Y."/>
            <person name="Zhang H."/>
            <person name="O'Toole P.W."/>
        </authorList>
    </citation>
    <scope>NUCLEOTIDE SEQUENCE [LARGE SCALE GENOMIC DNA]</scope>
    <source>
        <strain evidence="6 7">DSM 20003</strain>
    </source>
</reference>
<dbReference type="GO" id="GO:0005829">
    <property type="term" value="C:cytosol"/>
    <property type="evidence" value="ECO:0007669"/>
    <property type="project" value="TreeGrafter"/>
</dbReference>
<keyword evidence="4" id="KW-0804">Transcription</keyword>
<dbReference type="FunFam" id="1.10.10.10:FF:000001">
    <property type="entry name" value="LysR family transcriptional regulator"/>
    <property type="match status" value="1"/>
</dbReference>
<dbReference type="AlphaFoldDB" id="A0A0R1GG66"/>
<evidence type="ECO:0000313" key="7">
    <source>
        <dbReference type="Proteomes" id="UP000051461"/>
    </source>
</evidence>
<dbReference type="Pfam" id="PF00126">
    <property type="entry name" value="HTH_1"/>
    <property type="match status" value="1"/>
</dbReference>
<dbReference type="InterPro" id="IPR036388">
    <property type="entry name" value="WH-like_DNA-bd_sf"/>
</dbReference>
<feature type="domain" description="HTH lysR-type" evidence="5">
    <location>
        <begin position="1"/>
        <end position="58"/>
    </location>
</feature>